<reference evidence="1" key="2">
    <citation type="submission" date="2020-09" db="EMBL/GenBank/DDBJ databases">
        <authorList>
            <person name="Sun Q."/>
            <person name="Zhou Y."/>
        </authorList>
    </citation>
    <scope>NUCLEOTIDE SEQUENCE</scope>
    <source>
        <strain evidence="1">CGMCC 1.7081</strain>
    </source>
</reference>
<organism evidence="1 2">
    <name type="scientific">Pseudodonghicola xiamenensis</name>
    <dbReference type="NCBI Taxonomy" id="337702"/>
    <lineage>
        <taxon>Bacteria</taxon>
        <taxon>Pseudomonadati</taxon>
        <taxon>Pseudomonadota</taxon>
        <taxon>Alphaproteobacteria</taxon>
        <taxon>Rhodobacterales</taxon>
        <taxon>Paracoccaceae</taxon>
        <taxon>Pseudodonghicola</taxon>
    </lineage>
</organism>
<evidence type="ECO:0000313" key="2">
    <source>
        <dbReference type="Proteomes" id="UP000611500"/>
    </source>
</evidence>
<keyword evidence="2" id="KW-1185">Reference proteome</keyword>
<gene>
    <name evidence="1" type="ORF">GCM10010961_19020</name>
</gene>
<dbReference type="AlphaFoldDB" id="A0A8J3H754"/>
<name>A0A8J3H754_9RHOB</name>
<dbReference type="Proteomes" id="UP000611500">
    <property type="component" value="Unassembled WGS sequence"/>
</dbReference>
<reference evidence="1" key="1">
    <citation type="journal article" date="2014" name="Int. J. Syst. Evol. Microbiol.">
        <title>Complete genome sequence of Corynebacterium casei LMG S-19264T (=DSM 44701T), isolated from a smear-ripened cheese.</title>
        <authorList>
            <consortium name="US DOE Joint Genome Institute (JGI-PGF)"/>
            <person name="Walter F."/>
            <person name="Albersmeier A."/>
            <person name="Kalinowski J."/>
            <person name="Ruckert C."/>
        </authorList>
    </citation>
    <scope>NUCLEOTIDE SEQUENCE</scope>
    <source>
        <strain evidence="1">CGMCC 1.7081</strain>
    </source>
</reference>
<sequence length="55" mass="5931">MLVTSRSVFKLREFKTIVGLVSFLADMGCLSANIPLTTGRRERQEASEGLATAAS</sequence>
<dbReference type="EMBL" id="BNAP01000006">
    <property type="protein sequence ID" value="GHG89387.1"/>
    <property type="molecule type" value="Genomic_DNA"/>
</dbReference>
<comment type="caution">
    <text evidence="1">The sequence shown here is derived from an EMBL/GenBank/DDBJ whole genome shotgun (WGS) entry which is preliminary data.</text>
</comment>
<protein>
    <submittedName>
        <fullName evidence="1">Uncharacterized protein</fullName>
    </submittedName>
</protein>
<dbReference type="RefSeq" id="WP_229861748.1">
    <property type="nucleotide sequence ID" value="NZ_BNAP01000006.1"/>
</dbReference>
<proteinExistence type="predicted"/>
<evidence type="ECO:0000313" key="1">
    <source>
        <dbReference type="EMBL" id="GHG89387.1"/>
    </source>
</evidence>
<accession>A0A8J3H754</accession>